<reference evidence="1 2" key="1">
    <citation type="submission" date="2022-01" db="EMBL/GenBank/DDBJ databases">
        <authorList>
            <person name="Xiong W."/>
            <person name="Schranz E."/>
        </authorList>
    </citation>
    <scope>NUCLEOTIDE SEQUENCE [LARGE SCALE GENOMIC DNA]</scope>
</reference>
<dbReference type="Proteomes" id="UP001157418">
    <property type="component" value="Unassembled WGS sequence"/>
</dbReference>
<dbReference type="AlphaFoldDB" id="A0AAU9NS15"/>
<accession>A0AAU9NS15</accession>
<keyword evidence="2" id="KW-1185">Reference proteome</keyword>
<comment type="caution">
    <text evidence="1">The sequence shown here is derived from an EMBL/GenBank/DDBJ whole genome shotgun (WGS) entry which is preliminary data.</text>
</comment>
<protein>
    <submittedName>
        <fullName evidence="1">Uncharacterized protein</fullName>
    </submittedName>
</protein>
<name>A0AAU9NS15_9ASTR</name>
<evidence type="ECO:0000313" key="1">
    <source>
        <dbReference type="EMBL" id="CAH1440581.1"/>
    </source>
</evidence>
<sequence>MYLGFFADCLFSNVKEAISDAKDDISRYVKKEINRNPETMYATPLRNTFMLRVGCIRCNDGYLILFNNLLIRLWNKV</sequence>
<organism evidence="1 2">
    <name type="scientific">Lactuca virosa</name>
    <dbReference type="NCBI Taxonomy" id="75947"/>
    <lineage>
        <taxon>Eukaryota</taxon>
        <taxon>Viridiplantae</taxon>
        <taxon>Streptophyta</taxon>
        <taxon>Embryophyta</taxon>
        <taxon>Tracheophyta</taxon>
        <taxon>Spermatophyta</taxon>
        <taxon>Magnoliopsida</taxon>
        <taxon>eudicotyledons</taxon>
        <taxon>Gunneridae</taxon>
        <taxon>Pentapetalae</taxon>
        <taxon>asterids</taxon>
        <taxon>campanulids</taxon>
        <taxon>Asterales</taxon>
        <taxon>Asteraceae</taxon>
        <taxon>Cichorioideae</taxon>
        <taxon>Cichorieae</taxon>
        <taxon>Lactucinae</taxon>
        <taxon>Lactuca</taxon>
    </lineage>
</organism>
<proteinExistence type="predicted"/>
<gene>
    <name evidence="1" type="ORF">LVIROSA_LOCUS26707</name>
</gene>
<dbReference type="EMBL" id="CAKMRJ010005412">
    <property type="protein sequence ID" value="CAH1440581.1"/>
    <property type="molecule type" value="Genomic_DNA"/>
</dbReference>
<evidence type="ECO:0000313" key="2">
    <source>
        <dbReference type="Proteomes" id="UP001157418"/>
    </source>
</evidence>